<dbReference type="Proteomes" id="UP000606935">
    <property type="component" value="Unassembled WGS sequence"/>
</dbReference>
<dbReference type="AlphaFoldDB" id="A0A917YYI5"/>
<comment type="caution">
    <text evidence="4">The sequence shown here is derived from an EMBL/GenBank/DDBJ whole genome shotgun (WGS) entry which is preliminary data.</text>
</comment>
<organism evidence="4 5">
    <name type="scientific">Bowmanella pacifica</name>
    <dbReference type="NCBI Taxonomy" id="502051"/>
    <lineage>
        <taxon>Bacteria</taxon>
        <taxon>Pseudomonadati</taxon>
        <taxon>Pseudomonadota</taxon>
        <taxon>Gammaproteobacteria</taxon>
        <taxon>Alteromonadales</taxon>
        <taxon>Alteromonadaceae</taxon>
        <taxon>Bowmanella</taxon>
    </lineage>
</organism>
<name>A0A917YYI5_9ALTE</name>
<dbReference type="InterPro" id="IPR000587">
    <property type="entry name" value="Creatinase_N"/>
</dbReference>
<reference evidence="4" key="1">
    <citation type="journal article" date="2014" name="Int. J. Syst. Evol. Microbiol.">
        <title>Complete genome sequence of Corynebacterium casei LMG S-19264T (=DSM 44701T), isolated from a smear-ripened cheese.</title>
        <authorList>
            <consortium name="US DOE Joint Genome Institute (JGI-PGF)"/>
            <person name="Walter F."/>
            <person name="Albersmeier A."/>
            <person name="Kalinowski J."/>
            <person name="Ruckert C."/>
        </authorList>
    </citation>
    <scope>NUCLEOTIDE SEQUENCE</scope>
    <source>
        <strain evidence="4">CGMCC 1.7086</strain>
    </source>
</reference>
<dbReference type="PANTHER" id="PTHR46112:SF3">
    <property type="entry name" value="AMINOPEPTIDASE YPDF"/>
    <property type="match status" value="1"/>
</dbReference>
<evidence type="ECO:0000256" key="1">
    <source>
        <dbReference type="SAM" id="SignalP"/>
    </source>
</evidence>
<dbReference type="InterPro" id="IPR029149">
    <property type="entry name" value="Creatin/AminoP/Spt16_N"/>
</dbReference>
<dbReference type="EMBL" id="BMLS01000002">
    <property type="protein sequence ID" value="GGO68041.1"/>
    <property type="molecule type" value="Genomic_DNA"/>
</dbReference>
<sequence length="427" mass="46783">MQLSKRRFLQLSAGVLGSLPFASMAAPKTSSQAKDVLSDITQGVQPISAKERMVRIDKARTLMRANNMVAMVLEPGPAMDYFTGIQWWRSERLTAVVIPADGEIAVICPFFEEPSIRESLDVGNDVRVWQEHESPFALVAQVLKDRKLSKGQIGFEESVRYFVLDGVMSLLGNFTHTSADPVTRGCRMYKTAHELTLMHKANEITLSAYAYVWKNLQTGMTQADVKALMQGAQTKLGGSGIWNMALFDQASAYPHGTKQQHVLKEGSVVLMDCGCAVHGYQSDISRTFVYGEPSAKVRKIWNTVREGQNVAFAAAQPGKAAGSVDDAVRAYYAKQGLGPDYKLPGLSHRTGHGIGMQGHEPVNFVRGETALLKSGMCFSNEPGIYLPGEFGVRLEDCIYMTENGPRWFTEPADSLESPIGKLAPPVA</sequence>
<accession>A0A917YYI5</accession>
<evidence type="ECO:0000313" key="4">
    <source>
        <dbReference type="EMBL" id="GGO68041.1"/>
    </source>
</evidence>
<dbReference type="InterPro" id="IPR036005">
    <property type="entry name" value="Creatinase/aminopeptidase-like"/>
</dbReference>
<keyword evidence="1" id="KW-0732">Signal</keyword>
<dbReference type="InterPro" id="IPR006311">
    <property type="entry name" value="TAT_signal"/>
</dbReference>
<feature type="chain" id="PRO_5037640607" evidence="1">
    <location>
        <begin position="26"/>
        <end position="427"/>
    </location>
</feature>
<dbReference type="PROSITE" id="PS51318">
    <property type="entry name" value="TAT"/>
    <property type="match status" value="1"/>
</dbReference>
<dbReference type="Pfam" id="PF00557">
    <property type="entry name" value="Peptidase_M24"/>
    <property type="match status" value="1"/>
</dbReference>
<reference evidence="4" key="2">
    <citation type="submission" date="2020-09" db="EMBL/GenBank/DDBJ databases">
        <authorList>
            <person name="Sun Q."/>
            <person name="Zhou Y."/>
        </authorList>
    </citation>
    <scope>NUCLEOTIDE SEQUENCE</scope>
    <source>
        <strain evidence="4">CGMCC 1.7086</strain>
    </source>
</reference>
<evidence type="ECO:0000313" key="5">
    <source>
        <dbReference type="Proteomes" id="UP000606935"/>
    </source>
</evidence>
<evidence type="ECO:0000259" key="2">
    <source>
        <dbReference type="Pfam" id="PF00557"/>
    </source>
</evidence>
<dbReference type="Gene3D" id="3.90.230.10">
    <property type="entry name" value="Creatinase/methionine aminopeptidase superfamily"/>
    <property type="match status" value="1"/>
</dbReference>
<dbReference type="InterPro" id="IPR000994">
    <property type="entry name" value="Pept_M24"/>
</dbReference>
<feature type="signal peptide" evidence="1">
    <location>
        <begin position="1"/>
        <end position="25"/>
    </location>
</feature>
<gene>
    <name evidence="4" type="ORF">GCM10010982_16030</name>
</gene>
<dbReference type="InterPro" id="IPR050659">
    <property type="entry name" value="Peptidase_M24B"/>
</dbReference>
<dbReference type="Gene3D" id="3.40.350.10">
    <property type="entry name" value="Creatinase/prolidase N-terminal domain"/>
    <property type="match status" value="1"/>
</dbReference>
<keyword evidence="5" id="KW-1185">Reference proteome</keyword>
<dbReference type="SUPFAM" id="SSF53092">
    <property type="entry name" value="Creatinase/prolidase N-terminal domain"/>
    <property type="match status" value="1"/>
</dbReference>
<dbReference type="RefSeq" id="WP_188692950.1">
    <property type="nucleotide sequence ID" value="NZ_BMLS01000002.1"/>
</dbReference>
<proteinExistence type="predicted"/>
<dbReference type="PANTHER" id="PTHR46112">
    <property type="entry name" value="AMINOPEPTIDASE"/>
    <property type="match status" value="1"/>
</dbReference>
<evidence type="ECO:0000259" key="3">
    <source>
        <dbReference type="Pfam" id="PF01321"/>
    </source>
</evidence>
<feature type="domain" description="Peptidase M24" evidence="2">
    <location>
        <begin position="197"/>
        <end position="402"/>
    </location>
</feature>
<feature type="domain" description="Creatinase N-terminal" evidence="3">
    <location>
        <begin position="55"/>
        <end position="188"/>
    </location>
</feature>
<protein>
    <submittedName>
        <fullName evidence="4">Metallopeptidase</fullName>
    </submittedName>
</protein>
<dbReference type="Pfam" id="PF01321">
    <property type="entry name" value="Creatinase_N"/>
    <property type="match status" value="1"/>
</dbReference>
<dbReference type="SUPFAM" id="SSF55920">
    <property type="entry name" value="Creatinase/aminopeptidase"/>
    <property type="match status" value="1"/>
</dbReference>